<sequence length="269" mass="30328">MANVRFDTKQEEDIEYYTDSESLRVSLLAHHPDESLGYGDKTTGSNLYNVLKKFLANKKAAICGALVFIAVKRYPDESDVSNIISQLRANHVMVHIAVDSVPSGGSNSAPLYEISSLTNGYCAFATGNDLSGAFDLMISILSFPYQFLAQNFVVSGLGRIEIPTFEIPTPVNFIEPWELAITVQNHTLDNSFVSMNYTFESIDGSYVYEFPRNTTSPLYGTAQTNFLHLNGSLSYKWTIDYHYNTDKPQIIQIRMYCKDYHEFLPLPDF</sequence>
<dbReference type="EMBL" id="DS268560">
    <property type="protein sequence ID" value="EFO90021.1"/>
    <property type="molecule type" value="Genomic_DNA"/>
</dbReference>
<dbReference type="InParanoid" id="E3N8Z7"/>
<dbReference type="Proteomes" id="UP000008281">
    <property type="component" value="Unassembled WGS sequence"/>
</dbReference>
<evidence type="ECO:0000313" key="3">
    <source>
        <dbReference type="Proteomes" id="UP000008281"/>
    </source>
</evidence>
<evidence type="ECO:0000313" key="2">
    <source>
        <dbReference type="EMBL" id="EFO90021.1"/>
    </source>
</evidence>
<dbReference type="CTD" id="9807136"/>
<accession>E3N8Z7</accession>
<dbReference type="PANTHER" id="PTHR23062">
    <property type="entry name" value="HYPOTHETICAL PROTEIN C.ELEGANS"/>
    <property type="match status" value="1"/>
</dbReference>
<reference evidence="2" key="1">
    <citation type="submission" date="2007-07" db="EMBL/GenBank/DDBJ databases">
        <title>PCAP assembly of the Caenorhabditis remanei genome.</title>
        <authorList>
            <consortium name="The Caenorhabditis remanei Sequencing Consortium"/>
            <person name="Wilson R.K."/>
        </authorList>
    </citation>
    <scope>NUCLEOTIDE SEQUENCE [LARGE SCALE GENOMIC DNA]</scope>
    <source>
        <strain evidence="2">PB4641</strain>
    </source>
</reference>
<dbReference type="RefSeq" id="XP_003095112.2">
    <property type="nucleotide sequence ID" value="XM_003095064.2"/>
</dbReference>
<dbReference type="KEGG" id="crq:GCK72_015683"/>
<dbReference type="GO" id="GO:0045087">
    <property type="term" value="P:innate immune response"/>
    <property type="evidence" value="ECO:0007669"/>
    <property type="project" value="TreeGrafter"/>
</dbReference>
<keyword evidence="3" id="KW-1185">Reference proteome</keyword>
<proteinExistence type="predicted"/>
<dbReference type="STRING" id="31234.E3N8Z7"/>
<gene>
    <name evidence="2" type="ORF">CRE_21488</name>
</gene>
<organism evidence="3">
    <name type="scientific">Caenorhabditis remanei</name>
    <name type="common">Caenorhabditis vulgaris</name>
    <dbReference type="NCBI Taxonomy" id="31234"/>
    <lineage>
        <taxon>Eukaryota</taxon>
        <taxon>Metazoa</taxon>
        <taxon>Ecdysozoa</taxon>
        <taxon>Nematoda</taxon>
        <taxon>Chromadorea</taxon>
        <taxon>Rhabditida</taxon>
        <taxon>Rhabditina</taxon>
        <taxon>Rhabditomorpha</taxon>
        <taxon>Rhabditoidea</taxon>
        <taxon>Rhabditidae</taxon>
        <taxon>Peloderinae</taxon>
        <taxon>Caenorhabditis</taxon>
    </lineage>
</organism>
<dbReference type="InterPro" id="IPR055578">
    <property type="entry name" value="DUF7154"/>
</dbReference>
<protein>
    <recommendedName>
        <fullName evidence="1">DUF7154 domain-containing protein</fullName>
    </recommendedName>
</protein>
<dbReference type="HOGENOM" id="CLU_041479_0_0_1"/>
<dbReference type="Pfam" id="PF23673">
    <property type="entry name" value="DUF7154"/>
    <property type="match status" value="1"/>
</dbReference>
<dbReference type="AlphaFoldDB" id="E3N8Z7"/>
<dbReference type="PANTHER" id="PTHR23062:SF3">
    <property type="entry name" value="ANF_RECEPTOR DOMAIN-CONTAINING PROTEIN-RELATED"/>
    <property type="match status" value="1"/>
</dbReference>
<dbReference type="GeneID" id="9807136"/>
<feature type="domain" description="DUF7154" evidence="1">
    <location>
        <begin position="150"/>
        <end position="257"/>
    </location>
</feature>
<name>E3N8Z7_CAERE</name>
<evidence type="ECO:0000259" key="1">
    <source>
        <dbReference type="Pfam" id="PF23673"/>
    </source>
</evidence>
<dbReference type="FunCoup" id="E3N8Z7">
    <property type="interactions" value="534"/>
</dbReference>